<evidence type="ECO:0000313" key="3">
    <source>
        <dbReference type="Proteomes" id="UP000823775"/>
    </source>
</evidence>
<organism evidence="2 3">
    <name type="scientific">Datura stramonium</name>
    <name type="common">Jimsonweed</name>
    <name type="synonym">Common thornapple</name>
    <dbReference type="NCBI Taxonomy" id="4076"/>
    <lineage>
        <taxon>Eukaryota</taxon>
        <taxon>Viridiplantae</taxon>
        <taxon>Streptophyta</taxon>
        <taxon>Embryophyta</taxon>
        <taxon>Tracheophyta</taxon>
        <taxon>Spermatophyta</taxon>
        <taxon>Magnoliopsida</taxon>
        <taxon>eudicotyledons</taxon>
        <taxon>Gunneridae</taxon>
        <taxon>Pentapetalae</taxon>
        <taxon>asterids</taxon>
        <taxon>lamiids</taxon>
        <taxon>Solanales</taxon>
        <taxon>Solanaceae</taxon>
        <taxon>Solanoideae</taxon>
        <taxon>Datureae</taxon>
        <taxon>Datura</taxon>
    </lineage>
</organism>
<accession>A0ABS8SRB6</accession>
<evidence type="ECO:0000259" key="1">
    <source>
        <dbReference type="PROSITE" id="PS50801"/>
    </source>
</evidence>
<dbReference type="CDD" id="cd07042">
    <property type="entry name" value="STAS_SulP_like_sulfate_transporter"/>
    <property type="match status" value="1"/>
</dbReference>
<dbReference type="InterPro" id="IPR002645">
    <property type="entry name" value="STAS_dom"/>
</dbReference>
<dbReference type="PANTHER" id="PTHR11814">
    <property type="entry name" value="SULFATE TRANSPORTER"/>
    <property type="match status" value="1"/>
</dbReference>
<dbReference type="Pfam" id="PF01740">
    <property type="entry name" value="STAS"/>
    <property type="match status" value="1"/>
</dbReference>
<proteinExistence type="predicted"/>
<dbReference type="EMBL" id="JACEIK010000732">
    <property type="protein sequence ID" value="MCD7461555.1"/>
    <property type="molecule type" value="Genomic_DNA"/>
</dbReference>
<dbReference type="PROSITE" id="PS50801">
    <property type="entry name" value="STAS"/>
    <property type="match status" value="1"/>
</dbReference>
<evidence type="ECO:0000313" key="2">
    <source>
        <dbReference type="EMBL" id="MCD7461555.1"/>
    </source>
</evidence>
<protein>
    <recommendedName>
        <fullName evidence="1">STAS domain-containing protein</fullName>
    </recommendedName>
</protein>
<dbReference type="InterPro" id="IPR001902">
    <property type="entry name" value="SLC26A/SulP_fam"/>
</dbReference>
<dbReference type="InterPro" id="IPR036513">
    <property type="entry name" value="STAS_dom_sf"/>
</dbReference>
<dbReference type="Proteomes" id="UP000823775">
    <property type="component" value="Unassembled WGS sequence"/>
</dbReference>
<comment type="caution">
    <text evidence="2">The sequence shown here is derived from an EMBL/GenBank/DDBJ whole genome shotgun (WGS) entry which is preliminary data.</text>
</comment>
<dbReference type="SUPFAM" id="SSF52091">
    <property type="entry name" value="SpoIIaa-like"/>
    <property type="match status" value="1"/>
</dbReference>
<feature type="domain" description="STAS" evidence="1">
    <location>
        <begin position="1"/>
        <end position="67"/>
    </location>
</feature>
<keyword evidence="3" id="KW-1185">Reference proteome</keyword>
<sequence length="80" mass="8772">MSNVTSIDTSGIVAMEELHRELVSQAIQLAIVNPRWKVINKLKAAKFLDKLGKGWIFLTVGDAVDACLNIKMADLSTINC</sequence>
<gene>
    <name evidence="2" type="ORF">HAX54_046411</name>
</gene>
<dbReference type="Gene3D" id="3.30.750.24">
    <property type="entry name" value="STAS domain"/>
    <property type="match status" value="1"/>
</dbReference>
<reference evidence="2 3" key="1">
    <citation type="journal article" date="2021" name="BMC Genomics">
        <title>Datura genome reveals duplications of psychoactive alkaloid biosynthetic genes and high mutation rate following tissue culture.</title>
        <authorList>
            <person name="Rajewski A."/>
            <person name="Carter-House D."/>
            <person name="Stajich J."/>
            <person name="Litt A."/>
        </authorList>
    </citation>
    <scope>NUCLEOTIDE SEQUENCE [LARGE SCALE GENOMIC DNA]</scope>
    <source>
        <strain evidence="2">AR-01</strain>
    </source>
</reference>
<name>A0ABS8SRB6_DATST</name>